<sequence length="117" mass="13810">MGEYAFSSRQHRYKIHDIVNYVFGFEVCYEVLWAFNCIYWYLWIHSPVGEVYQKTNNLSFAGLSRLFCLLLPLLLCPLLKDFSPFTQAIMNNSFKSSFRGQVKTLSSELIRQMFLND</sequence>
<feature type="transmembrane region" description="Helical" evidence="1">
    <location>
        <begin position="62"/>
        <end position="79"/>
    </location>
</feature>
<keyword evidence="1" id="KW-0812">Transmembrane</keyword>
<keyword evidence="1" id="KW-0472">Membrane</keyword>
<reference evidence="2 3" key="1">
    <citation type="submission" date="2017-01" db="EMBL/GenBank/DDBJ databases">
        <title>The cable genome- insights into the physiology and evolution of filamentous bacteria capable of sulfide oxidation via long distance electron transfer.</title>
        <authorList>
            <person name="Schreiber L."/>
            <person name="Bjerg J.T."/>
            <person name="Boggild A."/>
            <person name="Van De Vossenberg J."/>
            <person name="Meysman F."/>
            <person name="Nielsen L.P."/>
            <person name="Schramm A."/>
            <person name="Kjeldsen K.U."/>
        </authorList>
    </citation>
    <scope>NUCLEOTIDE SEQUENCE [LARGE SCALE GENOMIC DNA]</scope>
    <source>
        <strain evidence="2">A5</strain>
    </source>
</reference>
<feature type="transmembrane region" description="Helical" evidence="1">
    <location>
        <begin position="21"/>
        <end position="42"/>
    </location>
</feature>
<accession>A0A444JHC9</accession>
<evidence type="ECO:0000313" key="3">
    <source>
        <dbReference type="Proteomes" id="UP000288892"/>
    </source>
</evidence>
<evidence type="ECO:0000256" key="1">
    <source>
        <dbReference type="SAM" id="Phobius"/>
    </source>
</evidence>
<protein>
    <submittedName>
        <fullName evidence="2">Uncharacterized protein</fullName>
    </submittedName>
</protein>
<comment type="caution">
    <text evidence="2">The sequence shown here is derived from an EMBL/GenBank/DDBJ whole genome shotgun (WGS) entry which is preliminary data.</text>
</comment>
<proteinExistence type="predicted"/>
<dbReference type="AlphaFoldDB" id="A0A444JHC9"/>
<organism evidence="2 3">
    <name type="scientific">Candidatus Electrothrix marina</name>
    <dbReference type="NCBI Taxonomy" id="1859130"/>
    <lineage>
        <taxon>Bacteria</taxon>
        <taxon>Pseudomonadati</taxon>
        <taxon>Thermodesulfobacteriota</taxon>
        <taxon>Desulfobulbia</taxon>
        <taxon>Desulfobulbales</taxon>
        <taxon>Desulfobulbaceae</taxon>
        <taxon>Candidatus Electrothrix</taxon>
    </lineage>
</organism>
<dbReference type="EMBL" id="MTKS01000005">
    <property type="protein sequence ID" value="RWX52489.1"/>
    <property type="molecule type" value="Genomic_DNA"/>
</dbReference>
<keyword evidence="3" id="KW-1185">Reference proteome</keyword>
<name>A0A444JHC9_9BACT</name>
<evidence type="ECO:0000313" key="2">
    <source>
        <dbReference type="EMBL" id="RWX52489.1"/>
    </source>
</evidence>
<keyword evidence="1" id="KW-1133">Transmembrane helix</keyword>
<gene>
    <name evidence="2" type="ORF">VU01_10056</name>
</gene>
<dbReference type="Proteomes" id="UP000288892">
    <property type="component" value="Unassembled WGS sequence"/>
</dbReference>